<dbReference type="GO" id="GO:0016491">
    <property type="term" value="F:oxidoreductase activity"/>
    <property type="evidence" value="ECO:0007669"/>
    <property type="project" value="UniProtKB-KW"/>
</dbReference>
<dbReference type="CDD" id="cd05233">
    <property type="entry name" value="SDR_c"/>
    <property type="match status" value="1"/>
</dbReference>
<evidence type="ECO:0000256" key="1">
    <source>
        <dbReference type="ARBA" id="ARBA00006484"/>
    </source>
</evidence>
<dbReference type="RefSeq" id="WP_003354967.1">
    <property type="nucleotide sequence ID" value="NZ_JH414761.1"/>
</dbReference>
<dbReference type="AlphaFoldDB" id="G9QNQ8"/>
<evidence type="ECO:0008006" key="5">
    <source>
        <dbReference type="Google" id="ProtNLM"/>
    </source>
</evidence>
<dbReference type="PRINTS" id="PR00080">
    <property type="entry name" value="SDRFAMILY"/>
</dbReference>
<comment type="similarity">
    <text evidence="1">Belongs to the short-chain dehydrogenases/reductases (SDR) family.</text>
</comment>
<keyword evidence="2" id="KW-0560">Oxidoreductase</keyword>
<dbReference type="HOGENOM" id="CLU_010194_1_3_9"/>
<dbReference type="PANTHER" id="PTHR42879">
    <property type="entry name" value="3-OXOACYL-(ACYL-CARRIER-PROTEIN) REDUCTASE"/>
    <property type="match status" value="1"/>
</dbReference>
<name>G9QNQ8_9BACI</name>
<dbReference type="InterPro" id="IPR036291">
    <property type="entry name" value="NAD(P)-bd_dom_sf"/>
</dbReference>
<organism evidence="3 4">
    <name type="scientific">Bacillus smithii 7_3_47FAA</name>
    <dbReference type="NCBI Taxonomy" id="665952"/>
    <lineage>
        <taxon>Bacteria</taxon>
        <taxon>Bacillati</taxon>
        <taxon>Bacillota</taxon>
        <taxon>Bacilli</taxon>
        <taxon>Bacillales</taxon>
        <taxon>Bacillaceae</taxon>
        <taxon>Bacillus</taxon>
    </lineage>
</organism>
<dbReference type="Pfam" id="PF13561">
    <property type="entry name" value="adh_short_C2"/>
    <property type="match status" value="1"/>
</dbReference>
<gene>
    <name evidence="3" type="ORF">HMPREF1015_03054</name>
</gene>
<keyword evidence="4" id="KW-1185">Reference proteome</keyword>
<proteinExistence type="inferred from homology"/>
<dbReference type="Proteomes" id="UP000011747">
    <property type="component" value="Unassembled WGS sequence"/>
</dbReference>
<dbReference type="PATRIC" id="fig|665952.3.peg.2772"/>
<dbReference type="SUPFAM" id="SSF51735">
    <property type="entry name" value="NAD(P)-binding Rossmann-fold domains"/>
    <property type="match status" value="1"/>
</dbReference>
<reference evidence="3 4" key="1">
    <citation type="submission" date="2011-09" db="EMBL/GenBank/DDBJ databases">
        <title>The Genome Sequence of Bacillus smithii 7_3_47FAA.</title>
        <authorList>
            <consortium name="The Broad Institute Genome Sequencing Platform"/>
            <person name="Earl A."/>
            <person name="Ward D."/>
            <person name="Feldgarden M."/>
            <person name="Gevers D."/>
            <person name="Daigneault M."/>
            <person name="Strauss J."/>
            <person name="Allen-Vercoe E."/>
            <person name="Young S.K."/>
            <person name="Zeng Q."/>
            <person name="Gargeya S."/>
            <person name="Fitzgerald M."/>
            <person name="Haas B."/>
            <person name="Abouelleil A."/>
            <person name="Alvarado L."/>
            <person name="Arachchi H.M."/>
            <person name="Berlin A."/>
            <person name="Brown A."/>
            <person name="Chapman S.B."/>
            <person name="Chen Z."/>
            <person name="Dunbar C."/>
            <person name="Freedman E."/>
            <person name="Gearin G."/>
            <person name="Goldberg J."/>
            <person name="Griggs A."/>
            <person name="Gujja S."/>
            <person name="Heiman D."/>
            <person name="Howarth C."/>
            <person name="Larson L."/>
            <person name="Lui A."/>
            <person name="MacDonald P.J.P."/>
            <person name="Montmayeur A."/>
            <person name="Murphy C."/>
            <person name="Neiman D."/>
            <person name="Pearson M."/>
            <person name="Priest M."/>
            <person name="Roberts A."/>
            <person name="Saif S."/>
            <person name="Shea T."/>
            <person name="Shenoy N."/>
            <person name="Sisk P."/>
            <person name="Stolte C."/>
            <person name="Sykes S."/>
            <person name="Wortman J."/>
            <person name="Nusbaum C."/>
            <person name="Birren B."/>
        </authorList>
    </citation>
    <scope>NUCLEOTIDE SEQUENCE [LARGE SCALE GENOMIC DNA]</scope>
    <source>
        <strain evidence="3 4">7_3_47FAA</strain>
    </source>
</reference>
<comment type="caution">
    <text evidence="3">The sequence shown here is derived from an EMBL/GenBank/DDBJ whole genome shotgun (WGS) entry which is preliminary data.</text>
</comment>
<evidence type="ECO:0000256" key="2">
    <source>
        <dbReference type="ARBA" id="ARBA00023002"/>
    </source>
</evidence>
<accession>G9QNQ8</accession>
<dbReference type="PRINTS" id="PR00081">
    <property type="entry name" value="GDHRDH"/>
</dbReference>
<dbReference type="FunFam" id="3.40.50.720:FF:000173">
    <property type="entry name" value="3-oxoacyl-[acyl-carrier protein] reductase"/>
    <property type="match status" value="1"/>
</dbReference>
<sequence length="257" mass="28250">MNKKTALITGAAKGIGKRTAYALAQVGFNMTINYCSSRHEAEQLANELQEKFGVSTIVVSGDITKPEDCRQIVARTEEQFGSVDVLIHNAGPFIKERKKMEEYDDSEWQYIVNGNLNSAFYLSKLTLPGMRKKHWGRIITFGFDRVETAPGWIYRSAFAASKTGLASLTRTIALEEAENGITANMICPGDITGDWKEKEIHEAMGVKDDTVPVGRPGTGEDIARLVAFLCSEQSDFITGAIIPVTGGKDVLGKVFYE</sequence>
<dbReference type="PANTHER" id="PTHR42879:SF2">
    <property type="entry name" value="3-OXOACYL-[ACYL-CARRIER-PROTEIN] REDUCTASE FABG"/>
    <property type="match status" value="1"/>
</dbReference>
<dbReference type="InterPro" id="IPR002347">
    <property type="entry name" value="SDR_fam"/>
</dbReference>
<evidence type="ECO:0000313" key="3">
    <source>
        <dbReference type="EMBL" id="EHL74980.1"/>
    </source>
</evidence>
<protein>
    <recommendedName>
        <fullName evidence="5">3-oxoacyl-[acyl-carrier-protein] reductase</fullName>
    </recommendedName>
</protein>
<dbReference type="InterPro" id="IPR050259">
    <property type="entry name" value="SDR"/>
</dbReference>
<dbReference type="Gene3D" id="3.40.50.720">
    <property type="entry name" value="NAD(P)-binding Rossmann-like Domain"/>
    <property type="match status" value="1"/>
</dbReference>
<evidence type="ECO:0000313" key="4">
    <source>
        <dbReference type="Proteomes" id="UP000011747"/>
    </source>
</evidence>
<dbReference type="EMBL" id="ACWF01000142">
    <property type="protein sequence ID" value="EHL74980.1"/>
    <property type="molecule type" value="Genomic_DNA"/>
</dbReference>